<protein>
    <submittedName>
        <fullName evidence="2">AhpC/TSA family protein</fullName>
    </submittedName>
</protein>
<dbReference type="InterPro" id="IPR050553">
    <property type="entry name" value="Thioredoxin_ResA/DsbE_sf"/>
</dbReference>
<reference evidence="2 3" key="1">
    <citation type="submission" date="2016-10" db="EMBL/GenBank/DDBJ databases">
        <authorList>
            <person name="de Groot N.N."/>
        </authorList>
    </citation>
    <scope>NUCLEOTIDE SEQUENCE [LARGE SCALE GENOMIC DNA]</scope>
    <source>
        <strain evidence="2 3">DSM 23399</strain>
    </source>
</reference>
<dbReference type="SUPFAM" id="SSF52833">
    <property type="entry name" value="Thioredoxin-like"/>
    <property type="match status" value="1"/>
</dbReference>
<dbReference type="Gene3D" id="3.40.30.10">
    <property type="entry name" value="Glutaredoxin"/>
    <property type="match status" value="1"/>
</dbReference>
<dbReference type="STRING" id="237018.SAMN04489723_102142"/>
<dbReference type="GO" id="GO:0016491">
    <property type="term" value="F:oxidoreductase activity"/>
    <property type="evidence" value="ECO:0007669"/>
    <property type="project" value="InterPro"/>
</dbReference>
<dbReference type="CDD" id="cd02966">
    <property type="entry name" value="TlpA_like_family"/>
    <property type="match status" value="1"/>
</dbReference>
<dbReference type="Pfam" id="PF00578">
    <property type="entry name" value="AhpC-TSA"/>
    <property type="match status" value="1"/>
</dbReference>
<dbReference type="OrthoDB" id="662072at2"/>
<dbReference type="EMBL" id="FOKK01000002">
    <property type="protein sequence ID" value="SFA88046.1"/>
    <property type="molecule type" value="Genomic_DNA"/>
</dbReference>
<sequence length="174" mass="19094">MKKTNLIILLVILIGGGTYLGYLSQLGTTAEASTLTAPSVLPDFTLNDINGEPKSIHQLAGSKPTLYVYFNSTCHLCQEELGLISKRIDEFKDYNLIFTTVEPVGEMIGFVTGLGIKDKGFVNFLLDAEMKVASYYQIKSVPSIFVYDAKKQLVAEYVGITDIDLLLEKLASGK</sequence>
<dbReference type="InterPro" id="IPR000866">
    <property type="entry name" value="AhpC/TSA"/>
</dbReference>
<dbReference type="Proteomes" id="UP000198790">
    <property type="component" value="Unassembled WGS sequence"/>
</dbReference>
<dbReference type="GO" id="GO:0016209">
    <property type="term" value="F:antioxidant activity"/>
    <property type="evidence" value="ECO:0007669"/>
    <property type="project" value="InterPro"/>
</dbReference>
<name>A0A1I0WJC4_9BACT</name>
<dbReference type="RefSeq" id="WP_092894696.1">
    <property type="nucleotide sequence ID" value="NZ_FOKK01000002.1"/>
</dbReference>
<dbReference type="InterPro" id="IPR036249">
    <property type="entry name" value="Thioredoxin-like_sf"/>
</dbReference>
<dbReference type="PANTHER" id="PTHR42852:SF13">
    <property type="entry name" value="PROTEIN DIPZ"/>
    <property type="match status" value="1"/>
</dbReference>
<evidence type="ECO:0000259" key="1">
    <source>
        <dbReference type="PROSITE" id="PS51352"/>
    </source>
</evidence>
<dbReference type="AlphaFoldDB" id="A0A1I0WJC4"/>
<gene>
    <name evidence="2" type="ORF">SAMN04489723_102142</name>
</gene>
<evidence type="ECO:0000313" key="3">
    <source>
        <dbReference type="Proteomes" id="UP000198790"/>
    </source>
</evidence>
<feature type="domain" description="Thioredoxin" evidence="1">
    <location>
        <begin position="35"/>
        <end position="174"/>
    </location>
</feature>
<dbReference type="PANTHER" id="PTHR42852">
    <property type="entry name" value="THIOL:DISULFIDE INTERCHANGE PROTEIN DSBE"/>
    <property type="match status" value="1"/>
</dbReference>
<evidence type="ECO:0000313" key="2">
    <source>
        <dbReference type="EMBL" id="SFA88046.1"/>
    </source>
</evidence>
<keyword evidence="3" id="KW-1185">Reference proteome</keyword>
<organism evidence="2 3">
    <name type="scientific">Algoriphagus aquimarinus</name>
    <dbReference type="NCBI Taxonomy" id="237018"/>
    <lineage>
        <taxon>Bacteria</taxon>
        <taxon>Pseudomonadati</taxon>
        <taxon>Bacteroidota</taxon>
        <taxon>Cytophagia</taxon>
        <taxon>Cytophagales</taxon>
        <taxon>Cyclobacteriaceae</taxon>
        <taxon>Algoriphagus</taxon>
    </lineage>
</organism>
<accession>A0A1I0WJC4</accession>
<dbReference type="InterPro" id="IPR013766">
    <property type="entry name" value="Thioredoxin_domain"/>
</dbReference>
<dbReference type="PROSITE" id="PS51352">
    <property type="entry name" value="THIOREDOXIN_2"/>
    <property type="match status" value="1"/>
</dbReference>
<proteinExistence type="predicted"/>